<dbReference type="KEGG" id="dgg:DGI_0629"/>
<dbReference type="AlphaFoldDB" id="T2G8S5"/>
<dbReference type="RefSeq" id="WP_021759202.1">
    <property type="nucleotide sequence ID" value="NC_022444.1"/>
</dbReference>
<evidence type="ECO:0000313" key="3">
    <source>
        <dbReference type="Proteomes" id="UP000016587"/>
    </source>
</evidence>
<gene>
    <name evidence="2" type="ORF">DGI_0629</name>
</gene>
<feature type="signal peptide" evidence="1">
    <location>
        <begin position="1"/>
        <end position="22"/>
    </location>
</feature>
<dbReference type="PATRIC" id="fig|1121448.10.peg.631"/>
<keyword evidence="1" id="KW-0732">Signal</keyword>
<name>T2G8S5_MEGG1</name>
<keyword evidence="3" id="KW-1185">Reference proteome</keyword>
<proteinExistence type="predicted"/>
<reference evidence="3" key="2">
    <citation type="submission" date="2013-07" db="EMBL/GenBank/DDBJ databases">
        <authorList>
            <person name="Morais-Silva F.O."/>
            <person name="Rezende A.M."/>
            <person name="Pimentel C."/>
            <person name="Resende D.M."/>
            <person name="Santos C.I."/>
            <person name="Clemente C."/>
            <person name="de Oliveira L.M."/>
            <person name="da Silva S.M."/>
            <person name="Costa D.A."/>
            <person name="Varela-Raposo A."/>
            <person name="Horacio E.C.A."/>
            <person name="Matos M."/>
            <person name="Flores O."/>
            <person name="Ruiz J.C."/>
            <person name="Rodrigues-Pousada C."/>
        </authorList>
    </citation>
    <scope>NUCLEOTIDE SEQUENCE [LARGE SCALE GENOMIC DNA]</scope>
    <source>
        <strain evidence="3">ATCC 19364 / DSM 1382 / NCIMB 9332 / VKM B-1759</strain>
    </source>
</reference>
<dbReference type="Proteomes" id="UP000016587">
    <property type="component" value="Chromosome"/>
</dbReference>
<dbReference type="STRING" id="1121448.DGI_0629"/>
<protein>
    <submittedName>
        <fullName evidence="2">Uncharacterized protein</fullName>
    </submittedName>
</protein>
<accession>T2G8S5</accession>
<evidence type="ECO:0000256" key="1">
    <source>
        <dbReference type="SAM" id="SignalP"/>
    </source>
</evidence>
<evidence type="ECO:0000313" key="2">
    <source>
        <dbReference type="EMBL" id="AGW12536.1"/>
    </source>
</evidence>
<feature type="chain" id="PRO_5004599655" evidence="1">
    <location>
        <begin position="23"/>
        <end position="104"/>
    </location>
</feature>
<dbReference type="eggNOG" id="ENOG5032Z13">
    <property type="taxonomic scope" value="Bacteria"/>
</dbReference>
<dbReference type="OrthoDB" id="363007at2"/>
<dbReference type="EMBL" id="CP006585">
    <property type="protein sequence ID" value="AGW12536.1"/>
    <property type="molecule type" value="Genomic_DNA"/>
</dbReference>
<organism evidence="2 3">
    <name type="scientific">Megalodesulfovibrio gigas (strain ATCC 19364 / DSM 1382 / NCIMB 9332 / VKM B-1759)</name>
    <name type="common">Desulfovibrio gigas</name>
    <dbReference type="NCBI Taxonomy" id="1121448"/>
    <lineage>
        <taxon>Bacteria</taxon>
        <taxon>Pseudomonadati</taxon>
        <taxon>Thermodesulfobacteriota</taxon>
        <taxon>Desulfovibrionia</taxon>
        <taxon>Desulfovibrionales</taxon>
        <taxon>Desulfovibrionaceae</taxon>
        <taxon>Megalodesulfovibrio</taxon>
    </lineage>
</organism>
<dbReference type="HOGENOM" id="CLU_148087_1_0_7"/>
<reference evidence="2 3" key="1">
    <citation type="journal article" date="2013" name="J. Bacteriol.">
        <title>Roles of HynAB and Ech, the only two hydrogenases found in the model sulfate reducer Desulfovibrio gigas.</title>
        <authorList>
            <person name="Morais-Silva F.O."/>
            <person name="Santos C.I."/>
            <person name="Rodrigues R."/>
            <person name="Pereira I.A."/>
            <person name="Rodrigues-Pousada C."/>
        </authorList>
    </citation>
    <scope>NUCLEOTIDE SEQUENCE [LARGE SCALE GENOMIC DNA]</scope>
    <source>
        <strain evidence="3">ATCC 19364 / DSM 1382 / NCIMB 9332 / VKM B-1759</strain>
    </source>
</reference>
<sequence length="104" mass="10797">MRVMLSMLFCVALLCSASLAFAHTPLCSCFDNGDGTVMCEGGFSDGSSASGVKMVVKDASGAVLEEGKMSEVSEFTFKKPAGDFTVAFEAGEGHAIVIKSSDIK</sequence>